<dbReference type="Proteomes" id="UP000555103">
    <property type="component" value="Unassembled WGS sequence"/>
</dbReference>
<reference evidence="2 3" key="1">
    <citation type="submission" date="2020-08" db="EMBL/GenBank/DDBJ databases">
        <title>Genomic Encyclopedia of Type Strains, Phase IV (KMG-IV): sequencing the most valuable type-strain genomes for metagenomic binning, comparative biology and taxonomic classification.</title>
        <authorList>
            <person name="Goeker M."/>
        </authorList>
    </citation>
    <scope>NUCLEOTIDE SEQUENCE [LARGE SCALE GENOMIC DNA]</scope>
    <source>
        <strain evidence="2 3">DSM 104969</strain>
    </source>
</reference>
<protein>
    <recommendedName>
        <fullName evidence="4">Por secretion system C-terminal sorting domain-containing protein</fullName>
    </recommendedName>
</protein>
<keyword evidence="3" id="KW-1185">Reference proteome</keyword>
<evidence type="ECO:0008006" key="4">
    <source>
        <dbReference type="Google" id="ProtNLM"/>
    </source>
</evidence>
<evidence type="ECO:0000256" key="1">
    <source>
        <dbReference type="SAM" id="SignalP"/>
    </source>
</evidence>
<evidence type="ECO:0000313" key="3">
    <source>
        <dbReference type="Proteomes" id="UP000555103"/>
    </source>
</evidence>
<feature type="chain" id="PRO_5032516100" description="Por secretion system C-terminal sorting domain-containing protein" evidence="1">
    <location>
        <begin position="20"/>
        <end position="498"/>
    </location>
</feature>
<sequence>MKRILLGMVCLFSSIFSFSQIIITGNANPKVNQTYNYWITSGHHGISGTNATWKVTNGKFLDGSTTLTQNVDVMGVDVIWTSQNQNGTLSYTYINGSQSLSGSYTVSIESNSGGGSPNPPQVINEPPREVKTISVYGPSELYCGQIAEYTISGSGTDHFKDYVETRWSADPIGFEILEQSETKVTIKVKNIIRNNVNVGLTIYYDKMTRWNPETNVTTISYKIATGGVYVPIKPRIFSSKKVVCNDELAIYSIPNLPPNIEIEWLPGPNMNLISGQGTVNAHFKPLKSGYVTVKAIIRGEGVQYSGNTLNIENSDVWVGKPETPTQIQGFDMRQFNPDTTYPFLVGHNSSIETFNWTITGNASKYVLHVPTQYNNNMMVTMGPKGRGSSFTISVTAQNRCGISASYSRTGTIQTNTGGPIGGITDGVTNGLKSTTTVDTPSPVTIKVYNFTTGSIVHQEKNAIDFNIQNTSLKEGIYIIETTDKNGDKTTEKVYKKNQ</sequence>
<comment type="caution">
    <text evidence="2">The sequence shown here is derived from an EMBL/GenBank/DDBJ whole genome shotgun (WGS) entry which is preliminary data.</text>
</comment>
<dbReference type="EMBL" id="JACIEP010000010">
    <property type="protein sequence ID" value="MBB4036987.1"/>
    <property type="molecule type" value="Genomic_DNA"/>
</dbReference>
<evidence type="ECO:0000313" key="2">
    <source>
        <dbReference type="EMBL" id="MBB4036987.1"/>
    </source>
</evidence>
<gene>
    <name evidence="2" type="ORF">GGR21_002901</name>
</gene>
<accession>A0A840CLQ0</accession>
<dbReference type="NCBIfam" id="TIGR04183">
    <property type="entry name" value="Por_Secre_tail"/>
    <property type="match status" value="1"/>
</dbReference>
<dbReference type="AlphaFoldDB" id="A0A840CLQ0"/>
<proteinExistence type="predicted"/>
<feature type="signal peptide" evidence="1">
    <location>
        <begin position="1"/>
        <end position="19"/>
    </location>
</feature>
<dbReference type="InterPro" id="IPR026444">
    <property type="entry name" value="Secre_tail"/>
</dbReference>
<organism evidence="2 3">
    <name type="scientific">Dysgonomonas hofstadii</name>
    <dbReference type="NCBI Taxonomy" id="637886"/>
    <lineage>
        <taxon>Bacteria</taxon>
        <taxon>Pseudomonadati</taxon>
        <taxon>Bacteroidota</taxon>
        <taxon>Bacteroidia</taxon>
        <taxon>Bacteroidales</taxon>
        <taxon>Dysgonomonadaceae</taxon>
        <taxon>Dysgonomonas</taxon>
    </lineage>
</organism>
<name>A0A840CLQ0_9BACT</name>
<dbReference type="RefSeq" id="WP_183307867.1">
    <property type="nucleotide sequence ID" value="NZ_JACIEP010000010.1"/>
</dbReference>
<keyword evidence="1" id="KW-0732">Signal</keyword>